<reference evidence="3 4" key="1">
    <citation type="submission" date="2020-03" db="EMBL/GenBank/DDBJ databases">
        <title>The role of nitrogen metabolism on polyethylene biodegradation.</title>
        <authorList>
            <person name="Peixoto J."/>
            <person name="Vizzotto C.S."/>
            <person name="Ramos A."/>
            <person name="Alves G."/>
            <person name="Steindorff A."/>
            <person name="Kruger R."/>
        </authorList>
    </citation>
    <scope>NUCLEOTIDE SEQUENCE [LARGE SCALE GENOMIC DNA]</scope>
    <source>
        <strain evidence="3 4">PE63</strain>
    </source>
</reference>
<keyword evidence="4" id="KW-1185">Reference proteome</keyword>
<gene>
    <name evidence="3" type="ORF">DJFAAGMI_04454</name>
</gene>
<feature type="transmembrane region" description="Helical" evidence="1">
    <location>
        <begin position="27"/>
        <end position="50"/>
    </location>
</feature>
<dbReference type="PRINTS" id="PR00169">
    <property type="entry name" value="KCHANNEL"/>
</dbReference>
<evidence type="ECO:0000313" key="3">
    <source>
        <dbReference type="EMBL" id="MBS3021679.1"/>
    </source>
</evidence>
<feature type="transmembrane region" description="Helical" evidence="1">
    <location>
        <begin position="92"/>
        <end position="112"/>
    </location>
</feature>
<evidence type="ECO:0000256" key="1">
    <source>
        <dbReference type="SAM" id="Phobius"/>
    </source>
</evidence>
<accession>A0ABS5LYT2</accession>
<feature type="transmembrane region" description="Helical" evidence="1">
    <location>
        <begin position="148"/>
        <end position="169"/>
    </location>
</feature>
<organism evidence="3 4">
    <name type="scientific">Comamonas brasiliensis</name>
    <dbReference type="NCBI Taxonomy" id="1812482"/>
    <lineage>
        <taxon>Bacteria</taxon>
        <taxon>Pseudomonadati</taxon>
        <taxon>Pseudomonadota</taxon>
        <taxon>Betaproteobacteria</taxon>
        <taxon>Burkholderiales</taxon>
        <taxon>Comamonadaceae</taxon>
        <taxon>Comamonas</taxon>
    </lineage>
</organism>
<keyword evidence="1" id="KW-0472">Membrane</keyword>
<dbReference type="Gene3D" id="1.10.287.70">
    <property type="match status" value="1"/>
</dbReference>
<dbReference type="EMBL" id="JAANES010000006">
    <property type="protein sequence ID" value="MBS3021679.1"/>
    <property type="molecule type" value="Genomic_DNA"/>
</dbReference>
<dbReference type="SUPFAM" id="SSF81324">
    <property type="entry name" value="Voltage-gated potassium channels"/>
    <property type="match status" value="1"/>
</dbReference>
<feature type="transmembrane region" description="Helical" evidence="1">
    <location>
        <begin position="62"/>
        <end position="80"/>
    </location>
</feature>
<evidence type="ECO:0000313" key="4">
    <source>
        <dbReference type="Proteomes" id="UP001647436"/>
    </source>
</evidence>
<feature type="transmembrane region" description="Helical" evidence="1">
    <location>
        <begin position="210"/>
        <end position="231"/>
    </location>
</feature>
<dbReference type="InterPro" id="IPR013099">
    <property type="entry name" value="K_chnl_dom"/>
</dbReference>
<feature type="domain" description="Potassium channel" evidence="2">
    <location>
        <begin position="157"/>
        <end position="232"/>
    </location>
</feature>
<keyword evidence="1" id="KW-1133">Transmembrane helix</keyword>
<feature type="transmembrane region" description="Helical" evidence="1">
    <location>
        <begin position="118"/>
        <end position="136"/>
    </location>
</feature>
<proteinExistence type="predicted"/>
<protein>
    <recommendedName>
        <fullName evidence="2">Potassium channel domain-containing protein</fullName>
    </recommendedName>
</protein>
<dbReference type="Proteomes" id="UP001647436">
    <property type="component" value="Unassembled WGS sequence"/>
</dbReference>
<sequence length="238" mass="26686">MVTSSVSESTALPVSPESGWRFTFAHVLNILSMCAALLLIVSISLEAFSGQVFVAGTVYERIQLWVCLYFLLDFFLLMLLAPKKMRFLLRHFLLVLLSIPYLSLIQLFSLSFSAEVLYVLKFLPIMRGGAALVVLVKMVVANRITGLFVAYLVSFFSVVYFQTLIFFVFENGVNPLVKTYYDALWWASMTVTTVGSNIVPETTLGKVCTALLATCGMTIFPIFTVYITSLVQRMNQSR</sequence>
<keyword evidence="1" id="KW-0812">Transmembrane</keyword>
<name>A0ABS5LYT2_9BURK</name>
<evidence type="ECO:0000259" key="2">
    <source>
        <dbReference type="Pfam" id="PF07885"/>
    </source>
</evidence>
<dbReference type="Pfam" id="PF07885">
    <property type="entry name" value="Ion_trans_2"/>
    <property type="match status" value="1"/>
</dbReference>
<comment type="caution">
    <text evidence="3">The sequence shown here is derived from an EMBL/GenBank/DDBJ whole genome shotgun (WGS) entry which is preliminary data.</text>
</comment>